<dbReference type="InterPro" id="IPR000944">
    <property type="entry name" value="Tscrpt_reg_Rrf2"/>
</dbReference>
<dbReference type="RefSeq" id="WP_074597025.1">
    <property type="nucleotide sequence ID" value="NZ_FNHF01000001.1"/>
</dbReference>
<name>A0A1G9LNM7_9BACI</name>
<keyword evidence="2" id="KW-1185">Reference proteome</keyword>
<dbReference type="InterPro" id="IPR036390">
    <property type="entry name" value="WH_DNA-bd_sf"/>
</dbReference>
<dbReference type="OrthoDB" id="213028at2"/>
<accession>A0A1G9LNM7</accession>
<dbReference type="PANTHER" id="PTHR33221:SF15">
    <property type="entry name" value="HTH-TYPE TRANSCRIPTIONAL REGULATOR YWGB-RELATED"/>
    <property type="match status" value="1"/>
</dbReference>
<dbReference type="GO" id="GO:0005829">
    <property type="term" value="C:cytosol"/>
    <property type="evidence" value="ECO:0007669"/>
    <property type="project" value="TreeGrafter"/>
</dbReference>
<dbReference type="InterPro" id="IPR030489">
    <property type="entry name" value="TR_Rrf2-type_CS"/>
</dbReference>
<reference evidence="2" key="1">
    <citation type="submission" date="2016-10" db="EMBL/GenBank/DDBJ databases">
        <authorList>
            <person name="Varghese N."/>
            <person name="Submissions S."/>
        </authorList>
    </citation>
    <scope>NUCLEOTIDE SEQUENCE [LARGE SCALE GENOMIC DNA]</scope>
    <source>
        <strain evidence="2">CGMCC 1.6199</strain>
    </source>
</reference>
<dbReference type="Pfam" id="PF02082">
    <property type="entry name" value="Rrf2"/>
    <property type="match status" value="1"/>
</dbReference>
<dbReference type="STRING" id="482461.SAMN05216244_0206"/>
<proteinExistence type="predicted"/>
<dbReference type="EMBL" id="FNHF01000001">
    <property type="protein sequence ID" value="SDL63530.1"/>
    <property type="molecule type" value="Genomic_DNA"/>
</dbReference>
<dbReference type="InterPro" id="IPR036388">
    <property type="entry name" value="WH-like_DNA-bd_sf"/>
</dbReference>
<dbReference type="GO" id="GO:0003700">
    <property type="term" value="F:DNA-binding transcription factor activity"/>
    <property type="evidence" value="ECO:0007669"/>
    <property type="project" value="TreeGrafter"/>
</dbReference>
<sequence>MNSEFTLAVHSLTYLALHPGQMATSNAISESTAVHPVRVRKVLGLLRKQGYIATKEGCGGGFILQVKPEDVGLHEIYKITSEGTLIPKCTPANPDCVVGANMKNTLTTIFGNAEKQLESFLAGYSINDVAMLVKKQPSKQISEIVSEL</sequence>
<protein>
    <submittedName>
        <fullName evidence="1">Rrf2 family protein</fullName>
    </submittedName>
</protein>
<evidence type="ECO:0000313" key="1">
    <source>
        <dbReference type="EMBL" id="SDL63530.1"/>
    </source>
</evidence>
<dbReference type="PROSITE" id="PS01332">
    <property type="entry name" value="HTH_RRF2_1"/>
    <property type="match status" value="1"/>
</dbReference>
<dbReference type="PANTHER" id="PTHR33221">
    <property type="entry name" value="WINGED HELIX-TURN-HELIX TRANSCRIPTIONAL REGULATOR, RRF2 FAMILY"/>
    <property type="match status" value="1"/>
</dbReference>
<gene>
    <name evidence="1" type="ORF">SAMN05216244_0206</name>
</gene>
<dbReference type="PROSITE" id="PS51197">
    <property type="entry name" value="HTH_RRF2_2"/>
    <property type="match status" value="1"/>
</dbReference>
<organism evidence="1 2">
    <name type="scientific">Sediminibacillus halophilus</name>
    <dbReference type="NCBI Taxonomy" id="482461"/>
    <lineage>
        <taxon>Bacteria</taxon>
        <taxon>Bacillati</taxon>
        <taxon>Bacillota</taxon>
        <taxon>Bacilli</taxon>
        <taxon>Bacillales</taxon>
        <taxon>Bacillaceae</taxon>
        <taxon>Sediminibacillus</taxon>
    </lineage>
</organism>
<evidence type="ECO:0000313" key="2">
    <source>
        <dbReference type="Proteomes" id="UP000182347"/>
    </source>
</evidence>
<dbReference type="SUPFAM" id="SSF46785">
    <property type="entry name" value="Winged helix' DNA-binding domain"/>
    <property type="match status" value="1"/>
</dbReference>
<dbReference type="Gene3D" id="1.10.10.10">
    <property type="entry name" value="Winged helix-like DNA-binding domain superfamily/Winged helix DNA-binding domain"/>
    <property type="match status" value="1"/>
</dbReference>
<dbReference type="AlphaFoldDB" id="A0A1G9LNM7"/>
<dbReference type="Proteomes" id="UP000182347">
    <property type="component" value="Unassembled WGS sequence"/>
</dbReference>